<reference evidence="2 3" key="1">
    <citation type="submission" date="2017-01" db="EMBL/GenBank/DDBJ databases">
        <title>Genome analysis of Paenibacillus selenitrireducens ES3-24.</title>
        <authorList>
            <person name="Xu D."/>
            <person name="Yao R."/>
            <person name="Zheng S."/>
        </authorList>
    </citation>
    <scope>NUCLEOTIDE SEQUENCE [LARGE SCALE GENOMIC DNA]</scope>
    <source>
        <strain evidence="2 3">ES3-24</strain>
    </source>
</reference>
<dbReference type="InterPro" id="IPR019635">
    <property type="entry name" value="DUF2500"/>
</dbReference>
<dbReference type="AlphaFoldDB" id="A0A1T2XFA5"/>
<proteinExistence type="predicted"/>
<keyword evidence="1" id="KW-0472">Membrane</keyword>
<name>A0A1T2XFA5_9BACL</name>
<evidence type="ECO:0008006" key="4">
    <source>
        <dbReference type="Google" id="ProtNLM"/>
    </source>
</evidence>
<organism evidence="2 3">
    <name type="scientific">Paenibacillus selenitireducens</name>
    <dbReference type="NCBI Taxonomy" id="1324314"/>
    <lineage>
        <taxon>Bacteria</taxon>
        <taxon>Bacillati</taxon>
        <taxon>Bacillota</taxon>
        <taxon>Bacilli</taxon>
        <taxon>Bacillales</taxon>
        <taxon>Paenibacillaceae</taxon>
        <taxon>Paenibacillus</taxon>
    </lineage>
</organism>
<keyword evidence="3" id="KW-1185">Reference proteome</keyword>
<evidence type="ECO:0000256" key="1">
    <source>
        <dbReference type="SAM" id="Phobius"/>
    </source>
</evidence>
<evidence type="ECO:0000313" key="2">
    <source>
        <dbReference type="EMBL" id="OPA78569.1"/>
    </source>
</evidence>
<protein>
    <recommendedName>
        <fullName evidence="4">DUF2500 domain-containing protein</fullName>
    </recommendedName>
</protein>
<comment type="caution">
    <text evidence="2">The sequence shown here is derived from an EMBL/GenBank/DDBJ whole genome shotgun (WGS) entry which is preliminary data.</text>
</comment>
<dbReference type="Proteomes" id="UP000190188">
    <property type="component" value="Unassembled WGS sequence"/>
</dbReference>
<accession>A0A1T2XFA5</accession>
<evidence type="ECO:0000313" key="3">
    <source>
        <dbReference type="Proteomes" id="UP000190188"/>
    </source>
</evidence>
<keyword evidence="1" id="KW-1133">Transmembrane helix</keyword>
<gene>
    <name evidence="2" type="ORF">BVG16_11935</name>
</gene>
<dbReference type="Pfam" id="PF10694">
    <property type="entry name" value="DUF2500"/>
    <property type="match status" value="1"/>
</dbReference>
<feature type="transmembrane region" description="Helical" evidence="1">
    <location>
        <begin position="12"/>
        <end position="36"/>
    </location>
</feature>
<dbReference type="Gene3D" id="2.40.50.660">
    <property type="match status" value="1"/>
</dbReference>
<sequence>MGFDGFNSLMGGFGMFSMFFYLIFGAVAVIIIISLVKGVSQWSYNNKQPVLTVSSRVVSKRTHVSHHHNNNNGEFHNTSSTTYYITFEVESGDRMEFKVDGREFGQLAEGDQGMLKFQGTRYYGYERLHRGAAPQSSQEKYHREM</sequence>
<keyword evidence="1" id="KW-0812">Transmembrane</keyword>
<dbReference type="OrthoDB" id="282886at2"/>
<dbReference type="EMBL" id="MSZX01000004">
    <property type="protein sequence ID" value="OPA78569.1"/>
    <property type="molecule type" value="Genomic_DNA"/>
</dbReference>
<dbReference type="STRING" id="1324314.BVG16_11935"/>